<dbReference type="EMBL" id="QUWK01000015">
    <property type="protein sequence ID" value="RFU93926.1"/>
    <property type="molecule type" value="Genomic_DNA"/>
</dbReference>
<keyword evidence="9" id="KW-1185">Reference proteome</keyword>
<name>A0A372MF53_9SPIR</name>
<dbReference type="OrthoDB" id="9810331at2"/>
<dbReference type="NCBIfam" id="TIGR02273">
    <property type="entry name" value="16S_RimM"/>
    <property type="match status" value="1"/>
</dbReference>
<keyword evidence="3 5" id="KW-0698">rRNA processing</keyword>
<dbReference type="GO" id="GO:0043022">
    <property type="term" value="F:ribosome binding"/>
    <property type="evidence" value="ECO:0007669"/>
    <property type="project" value="InterPro"/>
</dbReference>
<dbReference type="InterPro" id="IPR011961">
    <property type="entry name" value="RimM"/>
</dbReference>
<evidence type="ECO:0000256" key="4">
    <source>
        <dbReference type="ARBA" id="ARBA00023186"/>
    </source>
</evidence>
<comment type="subunit">
    <text evidence="5">Binds ribosomal protein uS19.</text>
</comment>
<dbReference type="Pfam" id="PF01782">
    <property type="entry name" value="RimM"/>
    <property type="match status" value="1"/>
</dbReference>
<dbReference type="InterPro" id="IPR011033">
    <property type="entry name" value="PRC_barrel-like_sf"/>
</dbReference>
<dbReference type="GO" id="GO:0042274">
    <property type="term" value="P:ribosomal small subunit biogenesis"/>
    <property type="evidence" value="ECO:0007669"/>
    <property type="project" value="UniProtKB-UniRule"/>
</dbReference>
<evidence type="ECO:0000256" key="1">
    <source>
        <dbReference type="ARBA" id="ARBA00022490"/>
    </source>
</evidence>
<sequence length="168" mass="18635">MEALLWTATVKAPFGVNGEVKIHPHNDDCAYLAKIKEVVLRAKDGSEQTFTIESFRMMGSQPLMKFAGFDNPEDARALGGRHLMVQRKWAAPLKKGQYYVADLIGCALVHDGDHLAEVVSSIDGAQAVMLEVRSPDGSLYMVPYLKEFIGDVSLEERTIELKTPWILA</sequence>
<evidence type="ECO:0000313" key="9">
    <source>
        <dbReference type="Proteomes" id="UP000264002"/>
    </source>
</evidence>
<dbReference type="RefSeq" id="WP_117331303.1">
    <property type="nucleotide sequence ID" value="NZ_QUWK01000015.1"/>
</dbReference>
<organism evidence="8 9">
    <name type="scientific">Sphaerochaeta halotolerans</name>
    <dbReference type="NCBI Taxonomy" id="2293840"/>
    <lineage>
        <taxon>Bacteria</taxon>
        <taxon>Pseudomonadati</taxon>
        <taxon>Spirochaetota</taxon>
        <taxon>Spirochaetia</taxon>
        <taxon>Spirochaetales</taxon>
        <taxon>Sphaerochaetaceae</taxon>
        <taxon>Sphaerochaeta</taxon>
    </lineage>
</organism>
<protein>
    <recommendedName>
        <fullName evidence="5">Ribosome maturation factor RimM</fullName>
    </recommendedName>
</protein>
<keyword evidence="2 5" id="KW-0690">Ribosome biogenesis</keyword>
<dbReference type="GO" id="GO:0005840">
    <property type="term" value="C:ribosome"/>
    <property type="evidence" value="ECO:0007669"/>
    <property type="project" value="InterPro"/>
</dbReference>
<dbReference type="SUPFAM" id="SSF50447">
    <property type="entry name" value="Translation proteins"/>
    <property type="match status" value="1"/>
</dbReference>
<dbReference type="InterPro" id="IPR009000">
    <property type="entry name" value="Transl_B-barrel_sf"/>
</dbReference>
<comment type="domain">
    <text evidence="5">The PRC barrel domain binds ribosomal protein uS19.</text>
</comment>
<evidence type="ECO:0000256" key="5">
    <source>
        <dbReference type="HAMAP-Rule" id="MF_00014"/>
    </source>
</evidence>
<accession>A0A372MF53</accession>
<evidence type="ECO:0000256" key="3">
    <source>
        <dbReference type="ARBA" id="ARBA00022552"/>
    </source>
</evidence>
<comment type="subcellular location">
    <subcellularLocation>
        <location evidence="5">Cytoplasm</location>
    </subcellularLocation>
</comment>
<dbReference type="Gene3D" id="2.40.30.60">
    <property type="entry name" value="RimM"/>
    <property type="match status" value="1"/>
</dbReference>
<comment type="similarity">
    <text evidence="5">Belongs to the RimM family.</text>
</comment>
<dbReference type="GO" id="GO:0005737">
    <property type="term" value="C:cytoplasm"/>
    <property type="evidence" value="ECO:0007669"/>
    <property type="project" value="UniProtKB-SubCell"/>
</dbReference>
<dbReference type="Gene3D" id="2.30.30.240">
    <property type="entry name" value="PRC-barrel domain"/>
    <property type="match status" value="1"/>
</dbReference>
<keyword evidence="1 5" id="KW-0963">Cytoplasm</keyword>
<dbReference type="InterPro" id="IPR002676">
    <property type="entry name" value="RimM_N"/>
</dbReference>
<feature type="domain" description="RimM N-terminal" evidence="6">
    <location>
        <begin position="9"/>
        <end position="87"/>
    </location>
</feature>
<dbReference type="PANTHER" id="PTHR33692">
    <property type="entry name" value="RIBOSOME MATURATION FACTOR RIMM"/>
    <property type="match status" value="1"/>
</dbReference>
<dbReference type="InterPro" id="IPR056792">
    <property type="entry name" value="PRC_RimM"/>
</dbReference>
<reference evidence="8 9" key="2">
    <citation type="submission" date="2018-09" db="EMBL/GenBank/DDBJ databases">
        <title>Genome of Sphaerochaeta halotolerans strain 4-11.</title>
        <authorList>
            <person name="Nazina T.N."/>
            <person name="Sokolova D.S."/>
        </authorList>
    </citation>
    <scope>NUCLEOTIDE SEQUENCE [LARGE SCALE GENOMIC DNA]</scope>
    <source>
        <strain evidence="8 9">4-11</strain>
    </source>
</reference>
<reference evidence="9" key="1">
    <citation type="submission" date="2018-08" db="EMBL/GenBank/DDBJ databases">
        <authorList>
            <person name="Grouzdev D.S."/>
            <person name="Krutkina M.S."/>
        </authorList>
    </citation>
    <scope>NUCLEOTIDE SEQUENCE [LARGE SCALE GENOMIC DNA]</scope>
    <source>
        <strain evidence="9">4-11</strain>
    </source>
</reference>
<dbReference type="GO" id="GO:0006364">
    <property type="term" value="P:rRNA processing"/>
    <property type="evidence" value="ECO:0007669"/>
    <property type="project" value="UniProtKB-UniRule"/>
</dbReference>
<evidence type="ECO:0000256" key="2">
    <source>
        <dbReference type="ARBA" id="ARBA00022517"/>
    </source>
</evidence>
<dbReference type="SUPFAM" id="SSF50346">
    <property type="entry name" value="PRC-barrel domain"/>
    <property type="match status" value="1"/>
</dbReference>
<feature type="domain" description="Ribosome maturation factor RimM PRC barrel" evidence="7">
    <location>
        <begin position="101"/>
        <end position="167"/>
    </location>
</feature>
<evidence type="ECO:0000259" key="7">
    <source>
        <dbReference type="Pfam" id="PF24986"/>
    </source>
</evidence>
<dbReference type="Proteomes" id="UP000264002">
    <property type="component" value="Unassembled WGS sequence"/>
</dbReference>
<dbReference type="PANTHER" id="PTHR33692:SF1">
    <property type="entry name" value="RIBOSOME MATURATION FACTOR RIMM"/>
    <property type="match status" value="1"/>
</dbReference>
<dbReference type="AlphaFoldDB" id="A0A372MF53"/>
<dbReference type="Pfam" id="PF24986">
    <property type="entry name" value="PRC_RimM"/>
    <property type="match status" value="1"/>
</dbReference>
<evidence type="ECO:0000259" key="6">
    <source>
        <dbReference type="Pfam" id="PF01782"/>
    </source>
</evidence>
<keyword evidence="4 5" id="KW-0143">Chaperone</keyword>
<dbReference type="InterPro" id="IPR036976">
    <property type="entry name" value="RimM_N_sf"/>
</dbReference>
<dbReference type="HAMAP" id="MF_00014">
    <property type="entry name" value="Ribosome_mat_RimM"/>
    <property type="match status" value="1"/>
</dbReference>
<proteinExistence type="inferred from homology"/>
<evidence type="ECO:0000313" key="8">
    <source>
        <dbReference type="EMBL" id="RFU93926.1"/>
    </source>
</evidence>
<comment type="function">
    <text evidence="5">An accessory protein needed during the final step in the assembly of 30S ribosomal subunit, possibly for assembly of the head region. Essential for efficient processing of 16S rRNA. May be needed both before and after RbfA during the maturation of 16S rRNA. It has affinity for free ribosomal 30S subunits but not for 70S ribosomes.</text>
</comment>
<gene>
    <name evidence="5 8" type="primary">rimM</name>
    <name evidence="8" type="ORF">DYP60_12240</name>
</gene>
<comment type="caution">
    <text evidence="8">The sequence shown here is derived from an EMBL/GenBank/DDBJ whole genome shotgun (WGS) entry which is preliminary data.</text>
</comment>